<evidence type="ECO:0000313" key="5">
    <source>
        <dbReference type="EMBL" id="NGM22221.1"/>
    </source>
</evidence>
<feature type="domain" description="HTH gntR-type" evidence="4">
    <location>
        <begin position="21"/>
        <end position="89"/>
    </location>
</feature>
<dbReference type="AlphaFoldDB" id="A0A6M1LPB7"/>
<dbReference type="Pfam" id="PF00392">
    <property type="entry name" value="GntR"/>
    <property type="match status" value="1"/>
</dbReference>
<dbReference type="EMBL" id="JAAIKB010000008">
    <property type="protein sequence ID" value="NGM22221.1"/>
    <property type="molecule type" value="Genomic_DNA"/>
</dbReference>
<dbReference type="Gene3D" id="1.10.10.10">
    <property type="entry name" value="Winged helix-like DNA-binding domain superfamily/Winged helix DNA-binding domain"/>
    <property type="match status" value="1"/>
</dbReference>
<dbReference type="Pfam" id="PF07702">
    <property type="entry name" value="UTRA"/>
    <property type="match status" value="1"/>
</dbReference>
<evidence type="ECO:0000259" key="4">
    <source>
        <dbReference type="PROSITE" id="PS50949"/>
    </source>
</evidence>
<evidence type="ECO:0000256" key="1">
    <source>
        <dbReference type="ARBA" id="ARBA00023015"/>
    </source>
</evidence>
<evidence type="ECO:0000256" key="2">
    <source>
        <dbReference type="ARBA" id="ARBA00023125"/>
    </source>
</evidence>
<dbReference type="RefSeq" id="WP_164696118.1">
    <property type="nucleotide sequence ID" value="NZ_JAAIKB010000008.1"/>
</dbReference>
<protein>
    <submittedName>
        <fullName evidence="5">GntR family transcriptional regulator</fullName>
    </submittedName>
</protein>
<dbReference type="PRINTS" id="PR00035">
    <property type="entry name" value="HTHGNTR"/>
</dbReference>
<comment type="caution">
    <text evidence="5">The sequence shown here is derived from an EMBL/GenBank/DDBJ whole genome shotgun (WGS) entry which is preliminary data.</text>
</comment>
<dbReference type="Proteomes" id="UP000475385">
    <property type="component" value="Unassembled WGS sequence"/>
</dbReference>
<name>A0A6M1LPB7_9PROT</name>
<keyword evidence="2" id="KW-0238">DNA-binding</keyword>
<dbReference type="InterPro" id="IPR050679">
    <property type="entry name" value="Bact_HTH_transcr_reg"/>
</dbReference>
<reference evidence="5 6" key="1">
    <citation type="submission" date="2020-02" db="EMBL/GenBank/DDBJ databases">
        <authorList>
            <person name="Kim H.M."/>
            <person name="Jeon C.O."/>
        </authorList>
    </citation>
    <scope>NUCLEOTIDE SEQUENCE [LARGE SCALE GENOMIC DNA]</scope>
    <source>
        <strain evidence="5 6">PeD5</strain>
    </source>
</reference>
<dbReference type="Gene3D" id="3.40.1410.10">
    <property type="entry name" value="Chorismate lyase-like"/>
    <property type="match status" value="1"/>
</dbReference>
<dbReference type="PANTHER" id="PTHR44846">
    <property type="entry name" value="MANNOSYL-D-GLYCERATE TRANSPORT/METABOLISM SYSTEM REPRESSOR MNGR-RELATED"/>
    <property type="match status" value="1"/>
</dbReference>
<dbReference type="InterPro" id="IPR000524">
    <property type="entry name" value="Tscrpt_reg_HTH_GntR"/>
</dbReference>
<keyword evidence="1" id="KW-0805">Transcription regulation</keyword>
<dbReference type="InterPro" id="IPR011663">
    <property type="entry name" value="UTRA"/>
</dbReference>
<dbReference type="GO" id="GO:0003677">
    <property type="term" value="F:DNA binding"/>
    <property type="evidence" value="ECO:0007669"/>
    <property type="project" value="UniProtKB-KW"/>
</dbReference>
<dbReference type="PANTHER" id="PTHR44846:SF1">
    <property type="entry name" value="MANNOSYL-D-GLYCERATE TRANSPORT_METABOLISM SYSTEM REPRESSOR MNGR-RELATED"/>
    <property type="match status" value="1"/>
</dbReference>
<keyword evidence="6" id="KW-1185">Reference proteome</keyword>
<dbReference type="SMART" id="SM00345">
    <property type="entry name" value="HTH_GNTR"/>
    <property type="match status" value="1"/>
</dbReference>
<organism evidence="5 6">
    <name type="scientific">Falsiroseomonas algicola</name>
    <dbReference type="NCBI Taxonomy" id="2716930"/>
    <lineage>
        <taxon>Bacteria</taxon>
        <taxon>Pseudomonadati</taxon>
        <taxon>Pseudomonadota</taxon>
        <taxon>Alphaproteobacteria</taxon>
        <taxon>Acetobacterales</taxon>
        <taxon>Roseomonadaceae</taxon>
        <taxon>Falsiroseomonas</taxon>
    </lineage>
</organism>
<dbReference type="CDD" id="cd07377">
    <property type="entry name" value="WHTH_GntR"/>
    <property type="match status" value="1"/>
</dbReference>
<dbReference type="SUPFAM" id="SSF64288">
    <property type="entry name" value="Chorismate lyase-like"/>
    <property type="match status" value="1"/>
</dbReference>
<accession>A0A6M1LPB7</accession>
<dbReference type="SMART" id="SM00866">
    <property type="entry name" value="UTRA"/>
    <property type="match status" value="1"/>
</dbReference>
<keyword evidence="3" id="KW-0804">Transcription</keyword>
<dbReference type="GO" id="GO:0003700">
    <property type="term" value="F:DNA-binding transcription factor activity"/>
    <property type="evidence" value="ECO:0007669"/>
    <property type="project" value="InterPro"/>
</dbReference>
<dbReference type="GO" id="GO:0045892">
    <property type="term" value="P:negative regulation of DNA-templated transcription"/>
    <property type="evidence" value="ECO:0007669"/>
    <property type="project" value="TreeGrafter"/>
</dbReference>
<dbReference type="FunFam" id="1.10.10.10:FF:000079">
    <property type="entry name" value="GntR family transcriptional regulator"/>
    <property type="match status" value="1"/>
</dbReference>
<sequence length="257" mass="27677">MAGKGAASGLGLAQGADRSSLPLYARIEAQLREAIAQGDYAVGTLLPTEAELCETLRVSRHTIREALRRLVESGLVERRQGAGTMVVAREAPSGTVQSMRSIEALFQYAADTRLDIRSRRMAPLAPEDAAAIPAPVGEQWLTLEGLRIGQDGAPIATADVFIHPRFAAIANALPERGAIYAMIESRFGVEVAEVIQEITAAPMPTAVAAALGRKPRAVGMRFLRRYLGTDGATLLLSRSWHAAERFTYAMRLRRGEG</sequence>
<dbReference type="InterPro" id="IPR028978">
    <property type="entry name" value="Chorismate_lyase_/UTRA_dom_sf"/>
</dbReference>
<evidence type="ECO:0000256" key="3">
    <source>
        <dbReference type="ARBA" id="ARBA00023163"/>
    </source>
</evidence>
<dbReference type="InterPro" id="IPR036390">
    <property type="entry name" value="WH_DNA-bd_sf"/>
</dbReference>
<gene>
    <name evidence="5" type="ORF">G3576_19535</name>
</gene>
<proteinExistence type="predicted"/>
<evidence type="ECO:0000313" key="6">
    <source>
        <dbReference type="Proteomes" id="UP000475385"/>
    </source>
</evidence>
<dbReference type="InterPro" id="IPR036388">
    <property type="entry name" value="WH-like_DNA-bd_sf"/>
</dbReference>
<reference evidence="5 6" key="2">
    <citation type="submission" date="2020-03" db="EMBL/GenBank/DDBJ databases">
        <title>Roseomonas stagni sp. nov., isolated from pond water in Japan.</title>
        <authorList>
            <person name="Furuhata K."/>
            <person name="Miyamoto H."/>
            <person name="Goto K."/>
        </authorList>
    </citation>
    <scope>NUCLEOTIDE SEQUENCE [LARGE SCALE GENOMIC DNA]</scope>
    <source>
        <strain evidence="5 6">PeD5</strain>
    </source>
</reference>
<dbReference type="PROSITE" id="PS50949">
    <property type="entry name" value="HTH_GNTR"/>
    <property type="match status" value="1"/>
</dbReference>
<dbReference type="SUPFAM" id="SSF46785">
    <property type="entry name" value="Winged helix' DNA-binding domain"/>
    <property type="match status" value="1"/>
</dbReference>